<evidence type="ECO:0000313" key="5">
    <source>
        <dbReference type="EMBL" id="TPX64572.1"/>
    </source>
</evidence>
<gene>
    <name evidence="5" type="ORF">CcCBS67573_g08379</name>
</gene>
<sequence>MLKTIHSRAPSSHSVKRPQSASSRSTTLPGEPTLSSSIISHNPANGSRAQPRLLANLLATIKDERKLLKNPQPTDPECLQIYSEAFELFITEFKTYEPVLSEIKRTYDATIEAQRLKINQLEPFRSKIDIFKYEATQQLEQLRNEQESRIRQFQAACKSLERDKSALETEILNLKGYAQSLAQELRERDLATSDEDALRKQVHEIQEQMEIAETVMHEEMLRREEEMDRKNRLFEQKLGECRTLSKENMRLRSEMAEMVPQSTQQTFETEIENLKNETRDLTKSLEYVKAEYEKCAYNLTMKTSIIKKMELNNTTFPDWELIIYSCSGSIQDWVAACKGADCNESIIILMRQLLMMKTLKKSPEAQHLTKEENMETKPAASTPKQVSDESFFVGLGIGGNVPKYLRFKGKVTNRHLSQKDTEVLINDIWIAKMVHDANPKNNKNLQDFLFSFLKKRFGSQEVVAEWGYNLFHGSKKYSTQSPDCKLFQQVLEGQTDEEVFHALQETLEQLKNAFYKLDMSLHEKSQGSVPKYNCEALFKEFWPEKTALQILQLQNTLDADQIGDNVSYSWIFNPESDGLFLDLVKEQEEDLRLRYIEDLKTTISTLSKDAKLLGQEYMRALMNHDPEKPKDQLDLYLTRGMGVSCPEEIKPRLFVEVETFLMNLKRGPLSMGKGRYVSEEA</sequence>
<dbReference type="Pfam" id="PF15739">
    <property type="entry name" value="TSNAXIP1_N"/>
    <property type="match status" value="1"/>
</dbReference>
<dbReference type="Proteomes" id="UP000320333">
    <property type="component" value="Unassembled WGS sequence"/>
</dbReference>
<feature type="region of interest" description="Disordered" evidence="3">
    <location>
        <begin position="1"/>
        <end position="47"/>
    </location>
</feature>
<keyword evidence="6" id="KW-1185">Reference proteome</keyword>
<keyword evidence="1 2" id="KW-0175">Coiled coil</keyword>
<dbReference type="OrthoDB" id="261426at2759"/>
<feature type="coiled-coil region" evidence="2">
    <location>
        <begin position="264"/>
        <end position="291"/>
    </location>
</feature>
<evidence type="ECO:0000256" key="3">
    <source>
        <dbReference type="SAM" id="MobiDB-lite"/>
    </source>
</evidence>
<dbReference type="PANTHER" id="PTHR16306">
    <property type="entry name" value="TRANSLIN-ASSOCIATED FACTOR X-INTERACTING PROTEIN 1"/>
    <property type="match status" value="1"/>
</dbReference>
<dbReference type="EMBL" id="QEAP01000540">
    <property type="protein sequence ID" value="TPX64572.1"/>
    <property type="molecule type" value="Genomic_DNA"/>
</dbReference>
<dbReference type="PANTHER" id="PTHR16306:SF0">
    <property type="entry name" value="TRANSLIN-ASSOCIATED FACTOR X-INTERACTING PROTEIN 1"/>
    <property type="match status" value="1"/>
</dbReference>
<protein>
    <recommendedName>
        <fullName evidence="4">Translin-associated factor X-interacting protein 1 N-terminal domain-containing protein</fullName>
    </recommendedName>
</protein>
<evidence type="ECO:0000313" key="6">
    <source>
        <dbReference type="Proteomes" id="UP000320333"/>
    </source>
</evidence>
<dbReference type="STRING" id="246404.A0A507EL87"/>
<reference evidence="5 6" key="1">
    <citation type="journal article" date="2019" name="Sci. Rep.">
        <title>Comparative genomics of chytrid fungi reveal insights into the obligate biotrophic and pathogenic lifestyle of Synchytrium endobioticum.</title>
        <authorList>
            <person name="van de Vossenberg B.T.L.H."/>
            <person name="Warris S."/>
            <person name="Nguyen H.D.T."/>
            <person name="van Gent-Pelzer M.P.E."/>
            <person name="Joly D.L."/>
            <person name="van de Geest H.C."/>
            <person name="Bonants P.J.M."/>
            <person name="Smith D.S."/>
            <person name="Levesque C.A."/>
            <person name="van der Lee T.A.J."/>
        </authorList>
    </citation>
    <scope>NUCLEOTIDE SEQUENCE [LARGE SCALE GENOMIC DNA]</scope>
    <source>
        <strain evidence="5 6">CBS 675.73</strain>
    </source>
</reference>
<dbReference type="GO" id="GO:0005737">
    <property type="term" value="C:cytoplasm"/>
    <property type="evidence" value="ECO:0007669"/>
    <property type="project" value="TreeGrafter"/>
</dbReference>
<feature type="compositionally biased region" description="Polar residues" evidence="3">
    <location>
        <begin position="9"/>
        <end position="47"/>
    </location>
</feature>
<accession>A0A507EL87</accession>
<feature type="domain" description="Translin-associated factor X-interacting protein 1 N-terminal" evidence="4">
    <location>
        <begin position="62"/>
        <end position="162"/>
    </location>
</feature>
<name>A0A507EL87_9FUNG</name>
<proteinExistence type="predicted"/>
<evidence type="ECO:0000256" key="2">
    <source>
        <dbReference type="SAM" id="Coils"/>
    </source>
</evidence>
<dbReference type="InterPro" id="IPR032755">
    <property type="entry name" value="TSNAXIP1_N"/>
</dbReference>
<dbReference type="AlphaFoldDB" id="A0A507EL87"/>
<feature type="coiled-coil region" evidence="2">
    <location>
        <begin position="136"/>
        <end position="170"/>
    </location>
</feature>
<evidence type="ECO:0000259" key="4">
    <source>
        <dbReference type="Pfam" id="PF15739"/>
    </source>
</evidence>
<organism evidence="5 6">
    <name type="scientific">Chytriomyces confervae</name>
    <dbReference type="NCBI Taxonomy" id="246404"/>
    <lineage>
        <taxon>Eukaryota</taxon>
        <taxon>Fungi</taxon>
        <taxon>Fungi incertae sedis</taxon>
        <taxon>Chytridiomycota</taxon>
        <taxon>Chytridiomycota incertae sedis</taxon>
        <taxon>Chytridiomycetes</taxon>
        <taxon>Chytridiales</taxon>
        <taxon>Chytriomycetaceae</taxon>
        <taxon>Chytriomyces</taxon>
    </lineage>
</organism>
<evidence type="ECO:0000256" key="1">
    <source>
        <dbReference type="ARBA" id="ARBA00023054"/>
    </source>
</evidence>
<comment type="caution">
    <text evidence="5">The sequence shown here is derived from an EMBL/GenBank/DDBJ whole genome shotgun (WGS) entry which is preliminary data.</text>
</comment>